<feature type="domain" description="Mammalian cell entry C-terminal" evidence="3">
    <location>
        <begin position="127"/>
        <end position="314"/>
    </location>
</feature>
<name>A0ABU3WQI6_9NOCA</name>
<dbReference type="Pfam" id="PF02470">
    <property type="entry name" value="MlaD"/>
    <property type="match status" value="1"/>
</dbReference>
<keyword evidence="5" id="KW-1185">Reference proteome</keyword>
<gene>
    <name evidence="4" type="ORF">F8M49_14600</name>
</gene>
<dbReference type="Proteomes" id="UP001275440">
    <property type="component" value="Unassembled WGS sequence"/>
</dbReference>
<evidence type="ECO:0000259" key="3">
    <source>
        <dbReference type="Pfam" id="PF11887"/>
    </source>
</evidence>
<accession>A0ABU3WQI6</accession>
<dbReference type="PANTHER" id="PTHR33371">
    <property type="entry name" value="INTERMEMBRANE PHOSPHOLIPID TRANSPORT SYSTEM BINDING PROTEIN MLAD-RELATED"/>
    <property type="match status" value="1"/>
</dbReference>
<protein>
    <submittedName>
        <fullName evidence="4">MCE family protein</fullName>
    </submittedName>
</protein>
<evidence type="ECO:0000313" key="5">
    <source>
        <dbReference type="Proteomes" id="UP001275440"/>
    </source>
</evidence>
<dbReference type="InterPro" id="IPR024516">
    <property type="entry name" value="Mce_C"/>
</dbReference>
<evidence type="ECO:0000256" key="1">
    <source>
        <dbReference type="SAM" id="MobiDB-lite"/>
    </source>
</evidence>
<feature type="region of interest" description="Disordered" evidence="1">
    <location>
        <begin position="336"/>
        <end position="359"/>
    </location>
</feature>
<dbReference type="Pfam" id="PF11887">
    <property type="entry name" value="Mce4_CUP1"/>
    <property type="match status" value="1"/>
</dbReference>
<dbReference type="InterPro" id="IPR052336">
    <property type="entry name" value="MlaD_Phospholipid_Transporter"/>
</dbReference>
<feature type="domain" description="Mce/MlaD" evidence="2">
    <location>
        <begin position="50"/>
        <end position="121"/>
    </location>
</feature>
<dbReference type="PANTHER" id="PTHR33371:SF4">
    <property type="entry name" value="INTERMEMBRANE PHOSPHOLIPID TRANSPORT SYSTEM BINDING PROTEIN MLAD"/>
    <property type="match status" value="1"/>
</dbReference>
<organism evidence="4 5">
    <name type="scientific">Rhodococcus zopfii</name>
    <dbReference type="NCBI Taxonomy" id="43772"/>
    <lineage>
        <taxon>Bacteria</taxon>
        <taxon>Bacillati</taxon>
        <taxon>Actinomycetota</taxon>
        <taxon>Actinomycetes</taxon>
        <taxon>Mycobacteriales</taxon>
        <taxon>Nocardiaceae</taxon>
        <taxon>Rhodococcus</taxon>
    </lineage>
</organism>
<dbReference type="RefSeq" id="WP_371304610.1">
    <property type="nucleotide sequence ID" value="NZ_JAWKJJ010000001.1"/>
</dbReference>
<dbReference type="EMBL" id="WBMO01000001">
    <property type="protein sequence ID" value="MDV2476267.1"/>
    <property type="molecule type" value="Genomic_DNA"/>
</dbReference>
<dbReference type="InterPro" id="IPR003399">
    <property type="entry name" value="Mce/MlaD"/>
</dbReference>
<evidence type="ECO:0000313" key="4">
    <source>
        <dbReference type="EMBL" id="MDV2476267.1"/>
    </source>
</evidence>
<proteinExistence type="predicted"/>
<evidence type="ECO:0000259" key="2">
    <source>
        <dbReference type="Pfam" id="PF02470"/>
    </source>
</evidence>
<sequence length="359" mass="36984">MTPTPTFPSRRPVRVAALAAAVAGAVVVSGCGYGIQDLPVGRSAGAGAFDVEVQLASADGIVLGADVRYGQQIVGRVASLNTATTGASLRVSLQRELEVPDNVLVSVEIPSALGSPYLRLVTPVDASSERLSDGDVIDVENTDLGPRVETMLASLGTVVSGSGMDQLATVVDELNVAFTGRSDRVQSLADTATDLMTRAIDQQTAFDEAMTLAADVTRRMADEEQTMDTYLANTAGAVEVLVAQRDSISALLDSTTRLAVNVQALTGAVPQGPAGLLTDAGTVASTLQAFNDRMGSTLAAMNAFMDAFGKAVRGDYLVFDGALEIPESIDTVLTGGVFTGTPPEPSSTSLQDLLGGGTR</sequence>
<comment type="caution">
    <text evidence="4">The sequence shown here is derived from an EMBL/GenBank/DDBJ whole genome shotgun (WGS) entry which is preliminary data.</text>
</comment>
<reference evidence="4 5" key="1">
    <citation type="submission" date="2019-10" db="EMBL/GenBank/DDBJ databases">
        <title>Draft Genome Assembly of Rhodococcus zopfii DSM44189.</title>
        <authorList>
            <person name="Sutton J.M."/>
            <person name="Akob D.M."/>
            <person name="Bushman T.J."/>
        </authorList>
    </citation>
    <scope>NUCLEOTIDE SEQUENCE [LARGE SCALE GENOMIC DNA]</scope>
    <source>
        <strain evidence="4 5">DSM 44189</strain>
    </source>
</reference>